<dbReference type="KEGG" id="aja:AJAP_04500"/>
<evidence type="ECO:0000313" key="2">
    <source>
        <dbReference type="Proteomes" id="UP000028492"/>
    </source>
</evidence>
<name>A0A075UID6_9PSEU</name>
<evidence type="ECO:0000313" key="1">
    <source>
        <dbReference type="EMBL" id="AIG73822.1"/>
    </source>
</evidence>
<dbReference type="InterPro" id="IPR022536">
    <property type="entry name" value="EspC"/>
</dbReference>
<organism evidence="1 2">
    <name type="scientific">Amycolatopsis japonica</name>
    <dbReference type="NCBI Taxonomy" id="208439"/>
    <lineage>
        <taxon>Bacteria</taxon>
        <taxon>Bacillati</taxon>
        <taxon>Actinomycetota</taxon>
        <taxon>Actinomycetes</taxon>
        <taxon>Pseudonocardiales</taxon>
        <taxon>Pseudonocardiaceae</taxon>
        <taxon>Amycolatopsis</taxon>
        <taxon>Amycolatopsis japonica group</taxon>
    </lineage>
</organism>
<dbReference type="GO" id="GO:0009306">
    <property type="term" value="P:protein secretion"/>
    <property type="evidence" value="ECO:0007669"/>
    <property type="project" value="InterPro"/>
</dbReference>
<accession>A0A075UID6</accession>
<keyword evidence="2" id="KW-1185">Reference proteome</keyword>
<evidence type="ECO:0008006" key="3">
    <source>
        <dbReference type="Google" id="ProtNLM"/>
    </source>
</evidence>
<proteinExistence type="predicted"/>
<dbReference type="Proteomes" id="UP000028492">
    <property type="component" value="Chromosome"/>
</dbReference>
<dbReference type="EMBL" id="CP008953">
    <property type="protein sequence ID" value="AIG73822.1"/>
    <property type="molecule type" value="Genomic_DNA"/>
</dbReference>
<protein>
    <recommendedName>
        <fullName evidence="3">ESX-1 secretion-associated protein</fullName>
    </recommendedName>
</protein>
<sequence length="104" mass="11050">MAGKGFELGADLDAHAKQIDGIADGLRTAVDAAQQVSMPTDAYGIICQPFRMMLDPVEEFGINALTKAVEAATTVANNVRSASNAYQTQDENFAAEFKNAQVPD</sequence>
<dbReference type="eggNOG" id="ENOG5033JFH">
    <property type="taxonomic scope" value="Bacteria"/>
</dbReference>
<gene>
    <name evidence="1" type="ORF">AJAP_04500</name>
</gene>
<dbReference type="RefSeq" id="WP_038508363.1">
    <property type="nucleotide sequence ID" value="NZ_CP008953.1"/>
</dbReference>
<reference evidence="1 2" key="1">
    <citation type="journal article" date="2014" name="J. Biotechnol.">
        <title>Complete genome sequence of the actinobacterium Amycolatopsis japonica MG417-CF17(T) (=DSM 44213T) producing (S,S)-N,N'-ethylenediaminedisuccinic acid.</title>
        <authorList>
            <person name="Stegmann E."/>
            <person name="Albersmeier A."/>
            <person name="Spohn M."/>
            <person name="Gert H."/>
            <person name="Weber T."/>
            <person name="Wohlleben W."/>
            <person name="Kalinowski J."/>
            <person name="Ruckert C."/>
        </authorList>
    </citation>
    <scope>NUCLEOTIDE SEQUENCE [LARGE SCALE GENOMIC DNA]</scope>
    <source>
        <strain evidence="2">MG417-CF17 (DSM 44213)</strain>
    </source>
</reference>
<dbReference type="Pfam" id="PF10824">
    <property type="entry name" value="T7SS_ESX_EspC"/>
    <property type="match status" value="1"/>
</dbReference>
<dbReference type="HOGENOM" id="CLU_168298_0_0_11"/>
<dbReference type="AlphaFoldDB" id="A0A075UID6"/>
<dbReference type="STRING" id="208439.AJAP_04500"/>